<feature type="transmembrane region" description="Helical" evidence="1">
    <location>
        <begin position="58"/>
        <end position="76"/>
    </location>
</feature>
<dbReference type="AlphaFoldDB" id="A0A5B1CH18"/>
<gene>
    <name evidence="2" type="ORF">LF1_17540</name>
</gene>
<feature type="transmembrane region" description="Helical" evidence="1">
    <location>
        <begin position="82"/>
        <end position="100"/>
    </location>
</feature>
<comment type="caution">
    <text evidence="2">The sequence shown here is derived from an EMBL/GenBank/DDBJ whole genome shotgun (WGS) entry which is preliminary data.</text>
</comment>
<evidence type="ECO:0000313" key="3">
    <source>
        <dbReference type="Proteomes" id="UP000322699"/>
    </source>
</evidence>
<keyword evidence="1" id="KW-0472">Membrane</keyword>
<evidence type="ECO:0000256" key="1">
    <source>
        <dbReference type="SAM" id="Phobius"/>
    </source>
</evidence>
<proteinExistence type="predicted"/>
<sequence length="105" mass="11134">MRRRLVLVISVVLLIVSAFVSWQFGNDSTARFAASASGRIGLVMAALWLAWPSLKRPAAWLPPGIAVGLVVALAVVAAQPRLIIVAVPAIGILFTLASVVRSFRS</sequence>
<feature type="transmembrane region" description="Helical" evidence="1">
    <location>
        <begin position="31"/>
        <end position="51"/>
    </location>
</feature>
<reference evidence="2 3" key="1">
    <citation type="submission" date="2019-08" db="EMBL/GenBank/DDBJ databases">
        <title>Deep-cultivation of Planctomycetes and their phenomic and genomic characterization uncovers novel biology.</title>
        <authorList>
            <person name="Wiegand S."/>
            <person name="Jogler M."/>
            <person name="Boedeker C."/>
            <person name="Pinto D."/>
            <person name="Vollmers J."/>
            <person name="Rivas-Marin E."/>
            <person name="Kohn T."/>
            <person name="Peeters S.H."/>
            <person name="Heuer A."/>
            <person name="Rast P."/>
            <person name="Oberbeckmann S."/>
            <person name="Bunk B."/>
            <person name="Jeske O."/>
            <person name="Meyerdierks A."/>
            <person name="Storesund J.E."/>
            <person name="Kallscheuer N."/>
            <person name="Luecker S."/>
            <person name="Lage O.M."/>
            <person name="Pohl T."/>
            <person name="Merkel B.J."/>
            <person name="Hornburger P."/>
            <person name="Mueller R.-W."/>
            <person name="Bruemmer F."/>
            <person name="Labrenz M."/>
            <person name="Spormann A.M."/>
            <person name="Op Den Camp H."/>
            <person name="Overmann J."/>
            <person name="Amann R."/>
            <person name="Jetten M.S.M."/>
            <person name="Mascher T."/>
            <person name="Medema M.H."/>
            <person name="Devos D.P."/>
            <person name="Kaster A.-K."/>
            <person name="Ovreas L."/>
            <person name="Rohde M."/>
            <person name="Galperin M.Y."/>
            <person name="Jogler C."/>
        </authorList>
    </citation>
    <scope>NUCLEOTIDE SEQUENCE [LARGE SCALE GENOMIC DNA]</scope>
    <source>
        <strain evidence="2 3">LF1</strain>
    </source>
</reference>
<keyword evidence="1" id="KW-1133">Transmembrane helix</keyword>
<dbReference type="EMBL" id="VRLW01000001">
    <property type="protein sequence ID" value="KAA1259225.1"/>
    <property type="molecule type" value="Genomic_DNA"/>
</dbReference>
<accession>A0A5B1CH18</accession>
<evidence type="ECO:0000313" key="2">
    <source>
        <dbReference type="EMBL" id="KAA1259225.1"/>
    </source>
</evidence>
<keyword evidence="3" id="KW-1185">Reference proteome</keyword>
<name>A0A5B1CH18_9BACT</name>
<keyword evidence="1" id="KW-0812">Transmembrane</keyword>
<protein>
    <submittedName>
        <fullName evidence="2">Uncharacterized protein</fullName>
    </submittedName>
</protein>
<dbReference type="Proteomes" id="UP000322699">
    <property type="component" value="Unassembled WGS sequence"/>
</dbReference>
<organism evidence="2 3">
    <name type="scientific">Rubripirellula obstinata</name>
    <dbReference type="NCBI Taxonomy" id="406547"/>
    <lineage>
        <taxon>Bacteria</taxon>
        <taxon>Pseudomonadati</taxon>
        <taxon>Planctomycetota</taxon>
        <taxon>Planctomycetia</taxon>
        <taxon>Pirellulales</taxon>
        <taxon>Pirellulaceae</taxon>
        <taxon>Rubripirellula</taxon>
    </lineage>
</organism>